<feature type="binding site" evidence="9">
    <location>
        <position position="10"/>
    </location>
    <ligand>
        <name>S-adenosyl-L-methionine</name>
        <dbReference type="ChEBI" id="CHEBI:59789"/>
    </ligand>
</feature>
<evidence type="ECO:0000256" key="7">
    <source>
        <dbReference type="ARBA" id="ARBA00022679"/>
    </source>
</evidence>
<evidence type="ECO:0000256" key="5">
    <source>
        <dbReference type="ARBA" id="ARBA00022490"/>
    </source>
</evidence>
<dbReference type="HAMAP" id="MF_00812">
    <property type="entry name" value="Thiopur_methtran"/>
    <property type="match status" value="1"/>
</dbReference>
<dbReference type="GO" id="GO:0032259">
    <property type="term" value="P:methylation"/>
    <property type="evidence" value="ECO:0007669"/>
    <property type="project" value="UniProtKB-KW"/>
</dbReference>
<evidence type="ECO:0000313" key="11">
    <source>
        <dbReference type="Proteomes" id="UP000470213"/>
    </source>
</evidence>
<name>A0A7X5RKT3_9ALTE</name>
<dbReference type="Pfam" id="PF05724">
    <property type="entry name" value="TPMT"/>
    <property type="match status" value="1"/>
</dbReference>
<dbReference type="InterPro" id="IPR022474">
    <property type="entry name" value="Thiopur_S-MeTfrase_Se/Te_detox"/>
</dbReference>
<dbReference type="NCBIfam" id="TIGR03840">
    <property type="entry name" value="TMPT_Se_Te"/>
    <property type="match status" value="1"/>
</dbReference>
<dbReference type="EC" id="2.1.1.67" evidence="4 9"/>
<dbReference type="RefSeq" id="WP_163084577.1">
    <property type="nucleotide sequence ID" value="NZ_JAAAWN010000007.1"/>
</dbReference>
<dbReference type="PANTHER" id="PTHR10259:SF11">
    <property type="entry name" value="THIOPURINE S-METHYLTRANSFERASE"/>
    <property type="match status" value="1"/>
</dbReference>
<comment type="subcellular location">
    <subcellularLocation>
        <location evidence="2 9">Cytoplasm</location>
    </subcellularLocation>
</comment>
<dbReference type="InterPro" id="IPR008854">
    <property type="entry name" value="TPMT"/>
</dbReference>
<gene>
    <name evidence="10" type="primary">tmpT</name>
    <name evidence="9" type="synonym">tpm</name>
    <name evidence="10" type="ORF">GTH32_07245</name>
</gene>
<protein>
    <recommendedName>
        <fullName evidence="4 9">Thiopurine S-methyltransferase</fullName>
        <ecNumber evidence="4 9">2.1.1.67</ecNumber>
    </recommendedName>
    <alternativeName>
        <fullName evidence="9">Thiopurine methyltransferase</fullName>
    </alternativeName>
</protein>
<dbReference type="GO" id="GO:0008119">
    <property type="term" value="F:thiopurine S-methyltransferase activity"/>
    <property type="evidence" value="ECO:0007669"/>
    <property type="project" value="UniProtKB-UniRule"/>
</dbReference>
<sequence length="213" mass="23415">MEHSFWHSKWESNQIGFHEPQGNALLLAHASTLLQPANPRVFVPLCGKSKDVGWLASKGCEVIGAELSALAITQLFDELNITPKVTELKHTTLYQGLNITVFQGDIFSLSANDIGNITGVYDRAALVALPQSLRERYSAHIRAITDNAPQLLITFEYDQTQLPGPPFCVSESMVSSLYNDYYEIALLSATTLEGGLKGKVDATNLAFHLIPRL</sequence>
<keyword evidence="8 9" id="KW-0949">S-adenosyl-L-methionine</keyword>
<dbReference type="FunFam" id="3.40.50.150:FF:000101">
    <property type="entry name" value="Thiopurine S-methyltransferase"/>
    <property type="match status" value="1"/>
</dbReference>
<proteinExistence type="inferred from homology"/>
<dbReference type="GO" id="GO:0005737">
    <property type="term" value="C:cytoplasm"/>
    <property type="evidence" value="ECO:0007669"/>
    <property type="project" value="UniProtKB-SubCell"/>
</dbReference>
<evidence type="ECO:0000256" key="4">
    <source>
        <dbReference type="ARBA" id="ARBA00011905"/>
    </source>
</evidence>
<dbReference type="NCBIfam" id="NF009732">
    <property type="entry name" value="PRK13255.1"/>
    <property type="match status" value="1"/>
</dbReference>
<organism evidence="10 11">
    <name type="scientific">Alteromonas profundi</name>
    <dbReference type="NCBI Taxonomy" id="2696062"/>
    <lineage>
        <taxon>Bacteria</taxon>
        <taxon>Pseudomonadati</taxon>
        <taxon>Pseudomonadota</taxon>
        <taxon>Gammaproteobacteria</taxon>
        <taxon>Alteromonadales</taxon>
        <taxon>Alteromonadaceae</taxon>
        <taxon>Alteromonas/Salinimonas group</taxon>
        <taxon>Alteromonas</taxon>
    </lineage>
</organism>
<comment type="caution">
    <text evidence="10">The sequence shown here is derived from an EMBL/GenBank/DDBJ whole genome shotgun (WGS) entry which is preliminary data.</text>
</comment>
<reference evidence="10 11" key="1">
    <citation type="submission" date="2020-01" db="EMBL/GenBank/DDBJ databases">
        <authorList>
            <person name="Chen J."/>
            <person name="Zhu S."/>
            <person name="Yang J."/>
        </authorList>
    </citation>
    <scope>NUCLEOTIDE SEQUENCE [LARGE SCALE GENOMIC DNA]</scope>
    <source>
        <strain evidence="10 11">345S023</strain>
    </source>
</reference>
<dbReference type="Proteomes" id="UP000470213">
    <property type="component" value="Unassembled WGS sequence"/>
</dbReference>
<dbReference type="InterPro" id="IPR025835">
    <property type="entry name" value="Thiopurine_S-MeTrfase"/>
</dbReference>
<comment type="catalytic activity">
    <reaction evidence="1 9">
        <text>S-adenosyl-L-methionine + a thiopurine = S-adenosyl-L-homocysteine + a thiopurine S-methylether.</text>
        <dbReference type="EC" id="2.1.1.67"/>
    </reaction>
</comment>
<evidence type="ECO:0000313" key="10">
    <source>
        <dbReference type="EMBL" id="NDV90989.1"/>
    </source>
</evidence>
<dbReference type="SUPFAM" id="SSF53335">
    <property type="entry name" value="S-adenosyl-L-methionine-dependent methyltransferases"/>
    <property type="match status" value="1"/>
</dbReference>
<evidence type="ECO:0000256" key="2">
    <source>
        <dbReference type="ARBA" id="ARBA00004496"/>
    </source>
</evidence>
<dbReference type="Gene3D" id="3.40.50.150">
    <property type="entry name" value="Vaccinia Virus protein VP39"/>
    <property type="match status" value="1"/>
</dbReference>
<keyword evidence="11" id="KW-1185">Reference proteome</keyword>
<evidence type="ECO:0000256" key="8">
    <source>
        <dbReference type="ARBA" id="ARBA00022691"/>
    </source>
</evidence>
<dbReference type="GO" id="GO:0010038">
    <property type="term" value="P:response to metal ion"/>
    <property type="evidence" value="ECO:0007669"/>
    <property type="project" value="InterPro"/>
</dbReference>
<accession>A0A7X5RKT3</accession>
<evidence type="ECO:0000256" key="3">
    <source>
        <dbReference type="ARBA" id="ARBA00008145"/>
    </source>
</evidence>
<dbReference type="PIRSF" id="PIRSF023956">
    <property type="entry name" value="Thiopurine_S-methyltransferase"/>
    <property type="match status" value="1"/>
</dbReference>
<dbReference type="PROSITE" id="PS51585">
    <property type="entry name" value="SAM_MT_TPMT"/>
    <property type="match status" value="1"/>
</dbReference>
<feature type="binding site" evidence="9">
    <location>
        <position position="66"/>
    </location>
    <ligand>
        <name>S-adenosyl-L-methionine</name>
        <dbReference type="ChEBI" id="CHEBI:59789"/>
    </ligand>
</feature>
<feature type="binding site" evidence="9">
    <location>
        <position position="45"/>
    </location>
    <ligand>
        <name>S-adenosyl-L-methionine</name>
        <dbReference type="ChEBI" id="CHEBI:59789"/>
    </ligand>
</feature>
<dbReference type="AlphaFoldDB" id="A0A7X5RKT3"/>
<evidence type="ECO:0000256" key="6">
    <source>
        <dbReference type="ARBA" id="ARBA00022603"/>
    </source>
</evidence>
<dbReference type="InterPro" id="IPR029063">
    <property type="entry name" value="SAM-dependent_MTases_sf"/>
</dbReference>
<feature type="binding site" evidence="9">
    <location>
        <position position="123"/>
    </location>
    <ligand>
        <name>S-adenosyl-L-methionine</name>
        <dbReference type="ChEBI" id="CHEBI:59789"/>
    </ligand>
</feature>
<evidence type="ECO:0000256" key="1">
    <source>
        <dbReference type="ARBA" id="ARBA00000903"/>
    </source>
</evidence>
<dbReference type="EMBL" id="JAAAWN010000007">
    <property type="protein sequence ID" value="NDV90989.1"/>
    <property type="molecule type" value="Genomic_DNA"/>
</dbReference>
<dbReference type="PANTHER" id="PTHR10259">
    <property type="entry name" value="THIOPURINE S-METHYLTRANSFERASE"/>
    <property type="match status" value="1"/>
</dbReference>
<keyword evidence="7 9" id="KW-0808">Transferase</keyword>
<comment type="similarity">
    <text evidence="3 9">Belongs to the class I-like SAM-binding methyltransferase superfamily. TPMT family.</text>
</comment>
<keyword evidence="6 9" id="KW-0489">Methyltransferase</keyword>
<keyword evidence="5 9" id="KW-0963">Cytoplasm</keyword>
<evidence type="ECO:0000256" key="9">
    <source>
        <dbReference type="HAMAP-Rule" id="MF_00812"/>
    </source>
</evidence>